<evidence type="ECO:0000259" key="5">
    <source>
        <dbReference type="PROSITE" id="PS51304"/>
    </source>
</evidence>
<feature type="domain" description="Galectin" evidence="5">
    <location>
        <begin position="13"/>
        <end position="145"/>
    </location>
</feature>
<dbReference type="PANTHER" id="PTHR11346">
    <property type="entry name" value="GALECTIN"/>
    <property type="match status" value="1"/>
</dbReference>
<sequence>MSAQPILNPELPYVGEVEDGLTPGKMVKVQGKVPPESTRFAINYQLGPTLNPRDDIALHVSPRFHDGFVTRNHIKSMTWGPEENEGPMWIQPGTDFEIIILCEYECYKIAINGRHFTEFAHRLPYSQVTHLVIDGEVEVTAIFFETIPVGPKPTAPLSDETDIAVGPPPPGHIYPMLYPHGRPREDAPSNPNDYKNHPPRRYEEEPEDAMGDCLDKVGLAVGGLVAAGGVAAALHAMNKNKNKHSDEPSHEKSESTQNESGLGGLGALGAALASSLASNALMGDRALHAQQGYPPQESNMLGSILGALGGNQSGYQQPANDPLGGTLGSILGGVLGGGGHQQQPQYQPSGGYNNYPQNQNSQGNDLLSGIGGALFKTAMDGLSKRSHRSHQNHEDSNVPYNSAPQPSVNYGSHDSNVQQSHASPAVSKGERLTAAEISRGLGLSDDEE</sequence>
<gene>
    <name evidence="7" type="primary">LOC105360997</name>
</gene>
<feature type="region of interest" description="Disordered" evidence="4">
    <location>
        <begin position="240"/>
        <end position="262"/>
    </location>
</feature>
<dbReference type="GO" id="GO:0016936">
    <property type="term" value="F:galactoside binding"/>
    <property type="evidence" value="ECO:0007669"/>
    <property type="project" value="TreeGrafter"/>
</dbReference>
<feature type="compositionally biased region" description="Low complexity" evidence="4">
    <location>
        <begin position="341"/>
        <end position="351"/>
    </location>
</feature>
<dbReference type="SMART" id="SM00908">
    <property type="entry name" value="Gal-bind_lectin"/>
    <property type="match status" value="1"/>
</dbReference>
<dbReference type="KEGG" id="csol:105360997"/>
<feature type="region of interest" description="Disordered" evidence="4">
    <location>
        <begin position="334"/>
        <end position="369"/>
    </location>
</feature>
<dbReference type="GeneID" id="105360997"/>
<dbReference type="CDD" id="cd00070">
    <property type="entry name" value="GLECT"/>
    <property type="match status" value="1"/>
</dbReference>
<protein>
    <recommendedName>
        <fullName evidence="3">Galectin</fullName>
    </recommendedName>
</protein>
<dbReference type="AlphaFoldDB" id="A0AAJ6YE46"/>
<feature type="compositionally biased region" description="Polar residues" evidence="4">
    <location>
        <begin position="352"/>
        <end position="365"/>
    </location>
</feature>
<feature type="compositionally biased region" description="Basic and acidic residues" evidence="4">
    <location>
        <begin position="243"/>
        <end position="254"/>
    </location>
</feature>
<keyword evidence="6" id="KW-1185">Reference proteome</keyword>
<dbReference type="RefSeq" id="XP_011496371.1">
    <property type="nucleotide sequence ID" value="XM_011498069.1"/>
</dbReference>
<proteinExistence type="predicted"/>
<name>A0AAJ6YE46_9HYME</name>
<evidence type="ECO:0000256" key="3">
    <source>
        <dbReference type="RuleBase" id="RU102079"/>
    </source>
</evidence>
<reference evidence="7" key="1">
    <citation type="submission" date="2025-08" db="UniProtKB">
        <authorList>
            <consortium name="RefSeq"/>
        </authorList>
    </citation>
    <scope>IDENTIFICATION</scope>
</reference>
<evidence type="ECO:0000313" key="6">
    <source>
        <dbReference type="Proteomes" id="UP000695007"/>
    </source>
</evidence>
<feature type="compositionally biased region" description="Basic and acidic residues" evidence="4">
    <location>
        <begin position="194"/>
        <end position="203"/>
    </location>
</feature>
<evidence type="ECO:0000256" key="4">
    <source>
        <dbReference type="SAM" id="MobiDB-lite"/>
    </source>
</evidence>
<dbReference type="FunFam" id="2.60.120.200:FF:000124">
    <property type="entry name" value="Galectin-4"/>
    <property type="match status" value="1"/>
</dbReference>
<dbReference type="SMART" id="SM00276">
    <property type="entry name" value="GLECT"/>
    <property type="match status" value="1"/>
</dbReference>
<dbReference type="InterPro" id="IPR013320">
    <property type="entry name" value="ConA-like_dom_sf"/>
</dbReference>
<dbReference type="PROSITE" id="PS51304">
    <property type="entry name" value="GALECTIN"/>
    <property type="match status" value="1"/>
</dbReference>
<dbReference type="Proteomes" id="UP000695007">
    <property type="component" value="Unplaced"/>
</dbReference>
<evidence type="ECO:0000256" key="2">
    <source>
        <dbReference type="ARBA" id="ARBA00022737"/>
    </source>
</evidence>
<dbReference type="PANTHER" id="PTHR11346:SF176">
    <property type="entry name" value="32 KDA BETA-GALACTOSIDE-BINDING LECTIN LEC-3"/>
    <property type="match status" value="1"/>
</dbReference>
<keyword evidence="1 3" id="KW-0430">Lectin</keyword>
<dbReference type="GO" id="GO:0030246">
    <property type="term" value="F:carbohydrate binding"/>
    <property type="evidence" value="ECO:0007669"/>
    <property type="project" value="UniProtKB-UniRule"/>
</dbReference>
<accession>A0AAJ6YE46</accession>
<organism evidence="6 7">
    <name type="scientific">Ceratosolen solmsi marchali</name>
    <dbReference type="NCBI Taxonomy" id="326594"/>
    <lineage>
        <taxon>Eukaryota</taxon>
        <taxon>Metazoa</taxon>
        <taxon>Ecdysozoa</taxon>
        <taxon>Arthropoda</taxon>
        <taxon>Hexapoda</taxon>
        <taxon>Insecta</taxon>
        <taxon>Pterygota</taxon>
        <taxon>Neoptera</taxon>
        <taxon>Endopterygota</taxon>
        <taxon>Hymenoptera</taxon>
        <taxon>Apocrita</taxon>
        <taxon>Proctotrupomorpha</taxon>
        <taxon>Chalcidoidea</taxon>
        <taxon>Agaonidae</taxon>
        <taxon>Agaoninae</taxon>
        <taxon>Ceratosolen</taxon>
    </lineage>
</organism>
<feature type="compositionally biased region" description="Polar residues" evidence="4">
    <location>
        <begin position="398"/>
        <end position="422"/>
    </location>
</feature>
<dbReference type="Gene3D" id="2.60.120.200">
    <property type="match status" value="1"/>
</dbReference>
<evidence type="ECO:0000256" key="1">
    <source>
        <dbReference type="ARBA" id="ARBA00022734"/>
    </source>
</evidence>
<feature type="region of interest" description="Disordered" evidence="4">
    <location>
        <begin position="177"/>
        <end position="209"/>
    </location>
</feature>
<dbReference type="SUPFAM" id="SSF49899">
    <property type="entry name" value="Concanavalin A-like lectins/glucanases"/>
    <property type="match status" value="1"/>
</dbReference>
<dbReference type="Pfam" id="PF00337">
    <property type="entry name" value="Gal-bind_lectin"/>
    <property type="match status" value="1"/>
</dbReference>
<keyword evidence="2" id="KW-0677">Repeat</keyword>
<dbReference type="InterPro" id="IPR001079">
    <property type="entry name" value="Galectin_CRD"/>
</dbReference>
<evidence type="ECO:0000313" key="7">
    <source>
        <dbReference type="RefSeq" id="XP_011496371.1"/>
    </source>
</evidence>
<feature type="region of interest" description="Disordered" evidence="4">
    <location>
        <begin position="382"/>
        <end position="448"/>
    </location>
</feature>
<dbReference type="InterPro" id="IPR044156">
    <property type="entry name" value="Galectin-like"/>
</dbReference>